<accession>A0A6A4FMD4</accession>
<comment type="caution">
    <text evidence="1">The sequence shown here is derived from an EMBL/GenBank/DDBJ whole genome shotgun (WGS) entry which is preliminary data.</text>
</comment>
<evidence type="ECO:0000313" key="2">
    <source>
        <dbReference type="Proteomes" id="UP000434957"/>
    </source>
</evidence>
<name>A0A6A4FMD4_9STRA</name>
<gene>
    <name evidence="1" type="ORF">PR003_g4423</name>
</gene>
<organism evidence="1 2">
    <name type="scientific">Phytophthora rubi</name>
    <dbReference type="NCBI Taxonomy" id="129364"/>
    <lineage>
        <taxon>Eukaryota</taxon>
        <taxon>Sar</taxon>
        <taxon>Stramenopiles</taxon>
        <taxon>Oomycota</taxon>
        <taxon>Peronosporomycetes</taxon>
        <taxon>Peronosporales</taxon>
        <taxon>Peronosporaceae</taxon>
        <taxon>Phytophthora</taxon>
    </lineage>
</organism>
<sequence length="35" mass="4106">MEIPATMFDKLNPGYSSQHYGPFITFDCRDTTHQR</sequence>
<evidence type="ECO:0000313" key="1">
    <source>
        <dbReference type="EMBL" id="KAE9352375.1"/>
    </source>
</evidence>
<dbReference type="EMBL" id="QXFT01000167">
    <property type="protein sequence ID" value="KAE9352375.1"/>
    <property type="molecule type" value="Genomic_DNA"/>
</dbReference>
<dbReference type="AlphaFoldDB" id="A0A6A4FMD4"/>
<reference evidence="1 2" key="1">
    <citation type="submission" date="2018-08" db="EMBL/GenBank/DDBJ databases">
        <title>Genomic investigation of the strawberry pathogen Phytophthora fragariae indicates pathogenicity is determined by transcriptional variation in three key races.</title>
        <authorList>
            <person name="Adams T.M."/>
            <person name="Armitage A.D."/>
            <person name="Sobczyk M.K."/>
            <person name="Bates H.J."/>
            <person name="Dunwell J.M."/>
            <person name="Nellist C.F."/>
            <person name="Harrison R.J."/>
        </authorList>
    </citation>
    <scope>NUCLEOTIDE SEQUENCE [LARGE SCALE GENOMIC DNA]</scope>
    <source>
        <strain evidence="1 2">SCRP333</strain>
    </source>
</reference>
<dbReference type="Proteomes" id="UP000434957">
    <property type="component" value="Unassembled WGS sequence"/>
</dbReference>
<protein>
    <submittedName>
        <fullName evidence="1">Uncharacterized protein</fullName>
    </submittedName>
</protein>
<proteinExistence type="predicted"/>
<keyword evidence="2" id="KW-1185">Reference proteome</keyword>